<organism evidence="1 2">
    <name type="scientific">Romanomermis culicivorax</name>
    <name type="common">Nematode worm</name>
    <dbReference type="NCBI Taxonomy" id="13658"/>
    <lineage>
        <taxon>Eukaryota</taxon>
        <taxon>Metazoa</taxon>
        <taxon>Ecdysozoa</taxon>
        <taxon>Nematoda</taxon>
        <taxon>Enoplea</taxon>
        <taxon>Dorylaimia</taxon>
        <taxon>Mermithida</taxon>
        <taxon>Mermithoidea</taxon>
        <taxon>Mermithidae</taxon>
        <taxon>Romanomermis</taxon>
    </lineage>
</organism>
<dbReference type="AlphaFoldDB" id="A0A915IQY9"/>
<reference evidence="2" key="1">
    <citation type="submission" date="2022-11" db="UniProtKB">
        <authorList>
            <consortium name="WormBaseParasite"/>
        </authorList>
    </citation>
    <scope>IDENTIFICATION</scope>
</reference>
<protein>
    <submittedName>
        <fullName evidence="2">Uncharacterized protein</fullName>
    </submittedName>
</protein>
<accession>A0A915IQY9</accession>
<sequence length="118" mass="13194">MIDTAIPRKPFTLKCQMQRQQKNKRPNFLNRTGSSMASFDDDLEVSSGFVFSPAIKVVPESEIFLNTLGYHETGFVMKIYDRDGLGVGGVSFALSSVGRKILRKLFLISFMKKAGIIL</sequence>
<evidence type="ECO:0000313" key="2">
    <source>
        <dbReference type="WBParaSite" id="nRc.2.0.1.t16613-RA"/>
    </source>
</evidence>
<dbReference type="WBParaSite" id="nRc.2.0.1.t16613-RA">
    <property type="protein sequence ID" value="nRc.2.0.1.t16613-RA"/>
    <property type="gene ID" value="nRc.2.0.1.g16613"/>
</dbReference>
<dbReference type="Proteomes" id="UP000887565">
    <property type="component" value="Unplaced"/>
</dbReference>
<proteinExistence type="predicted"/>
<evidence type="ECO:0000313" key="1">
    <source>
        <dbReference type="Proteomes" id="UP000887565"/>
    </source>
</evidence>
<keyword evidence="1" id="KW-1185">Reference proteome</keyword>
<name>A0A915IQY9_ROMCU</name>